<sequence>MVWGDCSNDLAQRAADATPFLWWVSSRREPSRVSRNVWLRGSFGLAELLALRNFWPARWFKKNTGVKKDSQKMLKIGVSVN</sequence>
<dbReference type="Proteomes" id="UP001416858">
    <property type="component" value="Unassembled WGS sequence"/>
</dbReference>
<keyword evidence="2" id="KW-1185">Reference proteome</keyword>
<dbReference type="EMBL" id="BAABRO010000001">
    <property type="protein sequence ID" value="GAA5504752.1"/>
    <property type="molecule type" value="Genomic_DNA"/>
</dbReference>
<evidence type="ECO:0000313" key="2">
    <source>
        <dbReference type="Proteomes" id="UP001416858"/>
    </source>
</evidence>
<evidence type="ECO:0000313" key="1">
    <source>
        <dbReference type="EMBL" id="GAA5504752.1"/>
    </source>
</evidence>
<proteinExistence type="predicted"/>
<accession>A0ABP9VHS1</accession>
<protein>
    <submittedName>
        <fullName evidence="1">Uncharacterized protein</fullName>
    </submittedName>
</protein>
<reference evidence="1 2" key="1">
    <citation type="submission" date="2024-02" db="EMBL/GenBank/DDBJ databases">
        <title>Rhodopirellula caenicola NBRC 110016.</title>
        <authorList>
            <person name="Ichikawa N."/>
            <person name="Katano-Makiyama Y."/>
            <person name="Hidaka K."/>
        </authorList>
    </citation>
    <scope>NUCLEOTIDE SEQUENCE [LARGE SCALE GENOMIC DNA]</scope>
    <source>
        <strain evidence="1 2">NBRC 110016</strain>
    </source>
</reference>
<gene>
    <name evidence="1" type="ORF">Rcae01_00191</name>
</gene>
<organism evidence="1 2">
    <name type="scientific">Novipirellula caenicola</name>
    <dbReference type="NCBI Taxonomy" id="1536901"/>
    <lineage>
        <taxon>Bacteria</taxon>
        <taxon>Pseudomonadati</taxon>
        <taxon>Planctomycetota</taxon>
        <taxon>Planctomycetia</taxon>
        <taxon>Pirellulales</taxon>
        <taxon>Pirellulaceae</taxon>
        <taxon>Novipirellula</taxon>
    </lineage>
</organism>
<name>A0ABP9VHS1_9BACT</name>
<comment type="caution">
    <text evidence="1">The sequence shown here is derived from an EMBL/GenBank/DDBJ whole genome shotgun (WGS) entry which is preliminary data.</text>
</comment>